<feature type="transmembrane region" description="Helical" evidence="8">
    <location>
        <begin position="29"/>
        <end position="49"/>
    </location>
</feature>
<feature type="transmembrane region" description="Helical" evidence="8">
    <location>
        <begin position="115"/>
        <end position="133"/>
    </location>
</feature>
<evidence type="ECO:0000256" key="2">
    <source>
        <dbReference type="ARBA" id="ARBA00010068"/>
    </source>
</evidence>
<comment type="similarity">
    <text evidence="2">Belongs to the AmiS/UreI family.</text>
</comment>
<evidence type="ECO:0000256" key="8">
    <source>
        <dbReference type="SAM" id="Phobius"/>
    </source>
</evidence>
<evidence type="ECO:0000256" key="1">
    <source>
        <dbReference type="ARBA" id="ARBA00004651"/>
    </source>
</evidence>
<reference evidence="9 10" key="1">
    <citation type="journal article" date="2011" name="J. Bacteriol.">
        <title>Complete genome sequence of the industrial strain Bacillus megaterium WSH-002.</title>
        <authorList>
            <person name="Liu L."/>
            <person name="Li Y."/>
            <person name="Zhang J."/>
            <person name="Zou W."/>
            <person name="Zhou Z."/>
            <person name="Liu J."/>
            <person name="Li X."/>
            <person name="Wang L."/>
            <person name="Chen J."/>
        </authorList>
    </citation>
    <scope>NUCLEOTIDE SEQUENCE [LARGE SCALE GENOMIC DNA]</scope>
    <source>
        <strain evidence="9 10">WSH-002</strain>
    </source>
</reference>
<feature type="transmembrane region" description="Helical" evidence="8">
    <location>
        <begin position="91"/>
        <end position="109"/>
    </location>
</feature>
<proteinExistence type="inferred from homology"/>
<keyword evidence="5 8" id="KW-0812">Transmembrane</keyword>
<evidence type="ECO:0000256" key="3">
    <source>
        <dbReference type="ARBA" id="ARBA00022448"/>
    </source>
</evidence>
<feature type="transmembrane region" description="Helical" evidence="8">
    <location>
        <begin position="172"/>
        <end position="191"/>
    </location>
</feature>
<organism evidence="9 10">
    <name type="scientific">Priestia megaterium (strain WSH-002)</name>
    <name type="common">Bacillus megaterium</name>
    <dbReference type="NCBI Taxonomy" id="1006007"/>
    <lineage>
        <taxon>Bacteria</taxon>
        <taxon>Bacillati</taxon>
        <taxon>Bacillota</taxon>
        <taxon>Bacilli</taxon>
        <taxon>Bacillales</taxon>
        <taxon>Bacillaceae</taxon>
        <taxon>Priestia</taxon>
    </lineage>
</organism>
<dbReference type="InterPro" id="IPR003211">
    <property type="entry name" value="AmiSUreI_transpt"/>
</dbReference>
<dbReference type="KEGG" id="bmh:BMWSH_2418"/>
<keyword evidence="7 8" id="KW-0472">Membrane</keyword>
<keyword evidence="3" id="KW-0813">Transport</keyword>
<feature type="transmembrane region" description="Helical" evidence="8">
    <location>
        <begin position="145"/>
        <end position="166"/>
    </location>
</feature>
<dbReference type="InterPro" id="IPR038523">
    <property type="entry name" value="AmiSUreI_transpt_sf"/>
</dbReference>
<dbReference type="AlphaFoldDB" id="A0A8D3X078"/>
<feature type="transmembrane region" description="Helical" evidence="8">
    <location>
        <begin position="61"/>
        <end position="79"/>
    </location>
</feature>
<keyword evidence="4" id="KW-1003">Cell membrane</keyword>
<evidence type="ECO:0000256" key="5">
    <source>
        <dbReference type="ARBA" id="ARBA00022692"/>
    </source>
</evidence>
<name>A0A8D3X078_PRIMW</name>
<evidence type="ECO:0000256" key="6">
    <source>
        <dbReference type="ARBA" id="ARBA00022989"/>
    </source>
</evidence>
<gene>
    <name evidence="9" type="ORF">BMWSH_2418</name>
</gene>
<dbReference type="Pfam" id="PF02293">
    <property type="entry name" value="AmiS_UreI"/>
    <property type="match status" value="1"/>
</dbReference>
<dbReference type="CDD" id="cd13429">
    <property type="entry name" value="UreI_AmiS_like_2"/>
    <property type="match status" value="1"/>
</dbReference>
<protein>
    <submittedName>
        <fullName evidence="9">Acetamide transporter</fullName>
    </submittedName>
</protein>
<dbReference type="Gene3D" id="1.25.40.600">
    <property type="match status" value="1"/>
</dbReference>
<dbReference type="GO" id="GO:0005886">
    <property type="term" value="C:plasma membrane"/>
    <property type="evidence" value="ECO:0007669"/>
    <property type="project" value="UniProtKB-SubCell"/>
</dbReference>
<feature type="transmembrane region" description="Helical" evidence="8">
    <location>
        <begin position="6"/>
        <end position="22"/>
    </location>
</feature>
<evidence type="ECO:0000313" key="10">
    <source>
        <dbReference type="Proteomes" id="UP000001283"/>
    </source>
</evidence>
<comment type="subcellular location">
    <subcellularLocation>
        <location evidence="1">Cell membrane</location>
        <topology evidence="1">Multi-pass membrane protein</topology>
    </subcellularLocation>
</comment>
<evidence type="ECO:0000256" key="4">
    <source>
        <dbReference type="ARBA" id="ARBA00022475"/>
    </source>
</evidence>
<dbReference type="EMBL" id="CP003017">
    <property type="protein sequence ID" value="AEN89300.1"/>
    <property type="molecule type" value="Genomic_DNA"/>
</dbReference>
<dbReference type="Proteomes" id="UP000001283">
    <property type="component" value="Chromosome"/>
</dbReference>
<sequence>MDQIGLLLSGAALFLNGLMLLGKADEKNVGVFNLFVGAFQVIAPFYLIITSDQSNWILYERTAIFLFGLTYLYVGVTVLKGMQGTGLGYYSLWVSIIALVYVTVSLVHYHDVVNAITWILWSFLWFLFYVLNTSKKDVSAYVGKVAIVQSWVTLTIPALFSLTGVWGNKDMYNMWGIVLVASIIYFVYVGYRLFFSQPKKNDFEIKYLQKIDNNGKMLEIKCREEKSRQRVFLAESSGS</sequence>
<accession>A0A8D3X078</accession>
<evidence type="ECO:0000256" key="7">
    <source>
        <dbReference type="ARBA" id="ARBA00023136"/>
    </source>
</evidence>
<evidence type="ECO:0000313" key="9">
    <source>
        <dbReference type="EMBL" id="AEN89300.1"/>
    </source>
</evidence>
<keyword evidence="6 8" id="KW-1133">Transmembrane helix</keyword>